<dbReference type="STRING" id="453582.SAMN05421580_106178"/>
<keyword evidence="1" id="KW-1133">Transmembrane helix</keyword>
<protein>
    <submittedName>
        <fullName evidence="2">HlyD family secretion protein</fullName>
    </submittedName>
</protein>
<sequence length="484" mass="51765">MNTQNNSQPEALPRVEMLGRSPLRSRPVHLNFFVVFDNTVHEGVSFTLDEMTVYAAPAAQEGGDIPPLPKPGESLQALLRINLHGFTFEVKTRAILRQHGMEASDPTLTFAFENLAPTHREALRRIIRSYHAGLVASPSDLLDRSDDPTFAETTDGAEQNTTRGRNLLTLGLSFAVILGALGFIATALYDHAVFVPARFATVTAARLDLRAPEMGQVSSRITAVGTRVARDAPLYSISVDALDTERFETTAKLEALSIASASGGGVATAPHQDTPPTAAPGYLQPAFSLASLDTLEFASDDGDLAFAADAEARPASVNAAAGEPAVGQAETRALLMARQRALEMRKTALDAYAPCDCIVQWYQEDGAWVLAGDLVMTLTRADPEALRIETLVPVADARNLAVGQGGAVVTPISGAPFHATIERITLTPDAQPRFGFPDRLRREDTLASVLLKADQPLDAAQIGQPLEVVLRRNSLVARLFGSGA</sequence>
<proteinExistence type="predicted"/>
<evidence type="ECO:0000313" key="3">
    <source>
        <dbReference type="Proteomes" id="UP000186221"/>
    </source>
</evidence>
<name>A0A1N7MTM1_9RHOB</name>
<feature type="transmembrane region" description="Helical" evidence="1">
    <location>
        <begin position="167"/>
        <end position="189"/>
    </location>
</feature>
<dbReference type="OrthoDB" id="7862477at2"/>
<gene>
    <name evidence="2" type="ORF">SAMN05421580_106178</name>
</gene>
<reference evidence="3" key="1">
    <citation type="submission" date="2017-01" db="EMBL/GenBank/DDBJ databases">
        <authorList>
            <person name="Varghese N."/>
            <person name="Submissions S."/>
        </authorList>
    </citation>
    <scope>NUCLEOTIDE SEQUENCE [LARGE SCALE GENOMIC DNA]</scope>
    <source>
        <strain evidence="3">DSM 19945</strain>
    </source>
</reference>
<dbReference type="AlphaFoldDB" id="A0A1N7MTM1"/>
<accession>A0A1N7MTM1</accession>
<evidence type="ECO:0000313" key="2">
    <source>
        <dbReference type="EMBL" id="SIS89402.1"/>
    </source>
</evidence>
<dbReference type="Gene3D" id="2.40.10.220">
    <property type="entry name" value="predicted glycosyltransferase like domains"/>
    <property type="match status" value="1"/>
</dbReference>
<dbReference type="RefSeq" id="WP_108188591.1">
    <property type="nucleotide sequence ID" value="NZ_FTOG01000006.1"/>
</dbReference>
<dbReference type="EMBL" id="FTOG01000006">
    <property type="protein sequence ID" value="SIS89402.1"/>
    <property type="molecule type" value="Genomic_DNA"/>
</dbReference>
<keyword evidence="1" id="KW-0812">Transmembrane</keyword>
<organism evidence="2 3">
    <name type="scientific">Rhodobacter aestuarii</name>
    <dbReference type="NCBI Taxonomy" id="453582"/>
    <lineage>
        <taxon>Bacteria</taxon>
        <taxon>Pseudomonadati</taxon>
        <taxon>Pseudomonadota</taxon>
        <taxon>Alphaproteobacteria</taxon>
        <taxon>Rhodobacterales</taxon>
        <taxon>Rhodobacter group</taxon>
        <taxon>Rhodobacter</taxon>
    </lineage>
</organism>
<dbReference type="Proteomes" id="UP000186221">
    <property type="component" value="Unassembled WGS sequence"/>
</dbReference>
<evidence type="ECO:0000256" key="1">
    <source>
        <dbReference type="SAM" id="Phobius"/>
    </source>
</evidence>
<keyword evidence="3" id="KW-1185">Reference proteome</keyword>
<keyword evidence="1" id="KW-0472">Membrane</keyword>